<dbReference type="AlphaFoldDB" id="L9XWR1"/>
<feature type="region of interest" description="Disordered" evidence="1">
    <location>
        <begin position="42"/>
        <end position="62"/>
    </location>
</feature>
<dbReference type="STRING" id="1227496.C489_16451"/>
<name>L9XWR1_9EURY</name>
<evidence type="ECO:0000256" key="1">
    <source>
        <dbReference type="SAM" id="MobiDB-lite"/>
    </source>
</evidence>
<evidence type="ECO:0000313" key="3">
    <source>
        <dbReference type="Proteomes" id="UP000011632"/>
    </source>
</evidence>
<dbReference type="InterPro" id="IPR055951">
    <property type="entry name" value="DUF7529"/>
</dbReference>
<sequence length="220" mass="24215">MRGISASSAVVWCLRAFARPSSGEWGNVFPLRVVALEYDDTNATGGDPMTAEESVEGSKPSGPLWDELLADARTIAEEYREDGWDAVVLEPTAVSPVDTEERLGLEVTVSSEAYGVLEDLIEEGDVTITAADVYYRPLADEDSDRRVALTVERDEMSETAIFVPLTYDLTDCRAVFETALVEEELLTHVTAAGTERWVSFSHDDPSLFLEEADVRAWNAD</sequence>
<dbReference type="Proteomes" id="UP000011632">
    <property type="component" value="Unassembled WGS sequence"/>
</dbReference>
<keyword evidence="3" id="KW-1185">Reference proteome</keyword>
<reference evidence="2 3" key="1">
    <citation type="journal article" date="2014" name="PLoS Genet.">
        <title>Phylogenetically driven sequencing of extremely halophilic archaea reveals strategies for static and dynamic osmo-response.</title>
        <authorList>
            <person name="Becker E.A."/>
            <person name="Seitzer P.M."/>
            <person name="Tritt A."/>
            <person name="Larsen D."/>
            <person name="Krusor M."/>
            <person name="Yao A.I."/>
            <person name="Wu D."/>
            <person name="Madern D."/>
            <person name="Eisen J.A."/>
            <person name="Darling A.E."/>
            <person name="Facciotti M.T."/>
        </authorList>
    </citation>
    <scope>NUCLEOTIDE SEQUENCE [LARGE SCALE GENOMIC DNA]</scope>
    <source>
        <strain evidence="2 3">JCM 10478</strain>
    </source>
</reference>
<evidence type="ECO:0000313" key="2">
    <source>
        <dbReference type="EMBL" id="ELY65023.1"/>
    </source>
</evidence>
<dbReference type="Pfam" id="PF24373">
    <property type="entry name" value="DUF7529"/>
    <property type="match status" value="1"/>
</dbReference>
<organism evidence="2 3">
    <name type="scientific">Natrinema versiforme JCM 10478</name>
    <dbReference type="NCBI Taxonomy" id="1227496"/>
    <lineage>
        <taxon>Archaea</taxon>
        <taxon>Methanobacteriati</taxon>
        <taxon>Methanobacteriota</taxon>
        <taxon>Stenosarchaea group</taxon>
        <taxon>Halobacteria</taxon>
        <taxon>Halobacteriales</taxon>
        <taxon>Natrialbaceae</taxon>
        <taxon>Natrinema</taxon>
    </lineage>
</organism>
<proteinExistence type="predicted"/>
<comment type="caution">
    <text evidence="2">The sequence shown here is derived from an EMBL/GenBank/DDBJ whole genome shotgun (WGS) entry which is preliminary data.</text>
</comment>
<dbReference type="PATRIC" id="fig|1227496.3.peg.3321"/>
<dbReference type="EMBL" id="AOID01000048">
    <property type="protein sequence ID" value="ELY65023.1"/>
    <property type="molecule type" value="Genomic_DNA"/>
</dbReference>
<protein>
    <submittedName>
        <fullName evidence="2">Uncharacterized protein</fullName>
    </submittedName>
</protein>
<gene>
    <name evidence="2" type="ORF">C489_16451</name>
</gene>
<accession>L9XWR1</accession>